<evidence type="ECO:0000256" key="5">
    <source>
        <dbReference type="SAM" id="MobiDB-lite"/>
    </source>
</evidence>
<evidence type="ECO:0000256" key="4">
    <source>
        <dbReference type="ARBA" id="ARBA00023163"/>
    </source>
</evidence>
<evidence type="ECO:0000259" key="7">
    <source>
        <dbReference type="Pfam" id="PF08281"/>
    </source>
</evidence>
<evidence type="ECO:0000256" key="3">
    <source>
        <dbReference type="ARBA" id="ARBA00023082"/>
    </source>
</evidence>
<keyword evidence="9" id="KW-1185">Reference proteome</keyword>
<keyword evidence="3" id="KW-0731">Sigma factor</keyword>
<dbReference type="InterPro" id="IPR007627">
    <property type="entry name" value="RNA_pol_sigma70_r2"/>
</dbReference>
<dbReference type="InterPro" id="IPR013325">
    <property type="entry name" value="RNA_pol_sigma_r2"/>
</dbReference>
<dbReference type="PANTHER" id="PTHR43133:SF62">
    <property type="entry name" value="RNA POLYMERASE SIGMA FACTOR SIGZ"/>
    <property type="match status" value="1"/>
</dbReference>
<dbReference type="Gene3D" id="1.10.10.10">
    <property type="entry name" value="Winged helix-like DNA-binding domain superfamily/Winged helix DNA-binding domain"/>
    <property type="match status" value="1"/>
</dbReference>
<proteinExistence type="inferred from homology"/>
<protein>
    <submittedName>
        <fullName evidence="8">Uncharacterized protein</fullName>
    </submittedName>
</protein>
<evidence type="ECO:0000259" key="6">
    <source>
        <dbReference type="Pfam" id="PF04542"/>
    </source>
</evidence>
<evidence type="ECO:0000256" key="1">
    <source>
        <dbReference type="ARBA" id="ARBA00010641"/>
    </source>
</evidence>
<sequence>MDRHRTGPARRSDARTAPAAAGPGSARPEDAAADAALVHGFVSGDEASIEAVYRRWSPLVHTIARRTLGDDREAEDVTQQVFLAAWKGRGGYRPGRGGLPGWLVGITRHKIADALAARTRRTEIALASARREQGPSGAAPGGAEEAVDRVLLLQALETLPAAQRRVVALAFYGDLTQTQIAAQTGLPLGTVKSHVRRAMQVLRRALEAGTEGTPGPPLPRSAAPAGPGHRTAARGRRTARAA</sequence>
<dbReference type="Gene3D" id="1.10.1740.10">
    <property type="match status" value="1"/>
</dbReference>
<feature type="region of interest" description="Disordered" evidence="5">
    <location>
        <begin position="1"/>
        <end position="30"/>
    </location>
</feature>
<feature type="region of interest" description="Disordered" evidence="5">
    <location>
        <begin position="206"/>
        <end position="242"/>
    </location>
</feature>
<feature type="compositionally biased region" description="Basic and acidic residues" evidence="5">
    <location>
        <begin position="1"/>
        <end position="14"/>
    </location>
</feature>
<dbReference type="InterPro" id="IPR013249">
    <property type="entry name" value="RNA_pol_sigma70_r4_t2"/>
</dbReference>
<comment type="similarity">
    <text evidence="1">Belongs to the sigma-70 factor family. ECF subfamily.</text>
</comment>
<dbReference type="CDD" id="cd06171">
    <property type="entry name" value="Sigma70_r4"/>
    <property type="match status" value="1"/>
</dbReference>
<organism evidence="8 9">
    <name type="scientific">Streptomyces sanyensis</name>
    <dbReference type="NCBI Taxonomy" id="568869"/>
    <lineage>
        <taxon>Bacteria</taxon>
        <taxon>Bacillati</taxon>
        <taxon>Actinomycetota</taxon>
        <taxon>Actinomycetes</taxon>
        <taxon>Kitasatosporales</taxon>
        <taxon>Streptomycetaceae</taxon>
        <taxon>Streptomyces</taxon>
    </lineage>
</organism>
<keyword evidence="4" id="KW-0804">Transcription</keyword>
<accession>A0ABP9B016</accession>
<gene>
    <name evidence="8" type="ORF">GCM10023329_44880</name>
</gene>
<dbReference type="PANTHER" id="PTHR43133">
    <property type="entry name" value="RNA POLYMERASE ECF-TYPE SIGMA FACTO"/>
    <property type="match status" value="1"/>
</dbReference>
<dbReference type="SUPFAM" id="SSF88659">
    <property type="entry name" value="Sigma3 and sigma4 domains of RNA polymerase sigma factors"/>
    <property type="match status" value="1"/>
</dbReference>
<feature type="domain" description="RNA polymerase sigma-70 region 2" evidence="6">
    <location>
        <begin position="53"/>
        <end position="120"/>
    </location>
</feature>
<dbReference type="InterPro" id="IPR014284">
    <property type="entry name" value="RNA_pol_sigma-70_dom"/>
</dbReference>
<keyword evidence="2" id="KW-0805">Transcription regulation</keyword>
<dbReference type="RefSeq" id="WP_345615236.1">
    <property type="nucleotide sequence ID" value="NZ_BAABJV010000014.1"/>
</dbReference>
<dbReference type="EMBL" id="BAABJV010000014">
    <property type="protein sequence ID" value="GAA4788694.1"/>
    <property type="molecule type" value="Genomic_DNA"/>
</dbReference>
<dbReference type="NCBIfam" id="TIGR02937">
    <property type="entry name" value="sigma70-ECF"/>
    <property type="match status" value="1"/>
</dbReference>
<dbReference type="InterPro" id="IPR036388">
    <property type="entry name" value="WH-like_DNA-bd_sf"/>
</dbReference>
<dbReference type="Proteomes" id="UP001501147">
    <property type="component" value="Unassembled WGS sequence"/>
</dbReference>
<dbReference type="Pfam" id="PF04542">
    <property type="entry name" value="Sigma70_r2"/>
    <property type="match status" value="1"/>
</dbReference>
<feature type="compositionally biased region" description="Basic residues" evidence="5">
    <location>
        <begin position="231"/>
        <end position="242"/>
    </location>
</feature>
<reference evidence="9" key="1">
    <citation type="journal article" date="2019" name="Int. J. Syst. Evol. Microbiol.">
        <title>The Global Catalogue of Microorganisms (GCM) 10K type strain sequencing project: providing services to taxonomists for standard genome sequencing and annotation.</title>
        <authorList>
            <consortium name="The Broad Institute Genomics Platform"/>
            <consortium name="The Broad Institute Genome Sequencing Center for Infectious Disease"/>
            <person name="Wu L."/>
            <person name="Ma J."/>
        </authorList>
    </citation>
    <scope>NUCLEOTIDE SEQUENCE [LARGE SCALE GENOMIC DNA]</scope>
    <source>
        <strain evidence="9">JCM 18324</strain>
    </source>
</reference>
<evidence type="ECO:0000313" key="8">
    <source>
        <dbReference type="EMBL" id="GAA4788694.1"/>
    </source>
</evidence>
<dbReference type="SUPFAM" id="SSF88946">
    <property type="entry name" value="Sigma2 domain of RNA polymerase sigma factors"/>
    <property type="match status" value="1"/>
</dbReference>
<evidence type="ECO:0000256" key="2">
    <source>
        <dbReference type="ARBA" id="ARBA00023015"/>
    </source>
</evidence>
<feature type="domain" description="RNA polymerase sigma factor 70 region 4 type 2" evidence="7">
    <location>
        <begin position="150"/>
        <end position="200"/>
    </location>
</feature>
<evidence type="ECO:0000313" key="9">
    <source>
        <dbReference type="Proteomes" id="UP001501147"/>
    </source>
</evidence>
<dbReference type="Pfam" id="PF08281">
    <property type="entry name" value="Sigma70_r4_2"/>
    <property type="match status" value="1"/>
</dbReference>
<dbReference type="InterPro" id="IPR039425">
    <property type="entry name" value="RNA_pol_sigma-70-like"/>
</dbReference>
<feature type="compositionally biased region" description="Low complexity" evidence="5">
    <location>
        <begin position="15"/>
        <end position="26"/>
    </location>
</feature>
<comment type="caution">
    <text evidence="8">The sequence shown here is derived from an EMBL/GenBank/DDBJ whole genome shotgun (WGS) entry which is preliminary data.</text>
</comment>
<name>A0ABP9B016_9ACTN</name>
<dbReference type="InterPro" id="IPR013324">
    <property type="entry name" value="RNA_pol_sigma_r3/r4-like"/>
</dbReference>